<dbReference type="Proteomes" id="UP000297597">
    <property type="component" value="Unassembled WGS sequence"/>
</dbReference>
<organism evidence="2 3">
    <name type="scientific">Pelotomaculum propionicicum</name>
    <dbReference type="NCBI Taxonomy" id="258475"/>
    <lineage>
        <taxon>Bacteria</taxon>
        <taxon>Bacillati</taxon>
        <taxon>Bacillota</taxon>
        <taxon>Clostridia</taxon>
        <taxon>Eubacteriales</taxon>
        <taxon>Desulfotomaculaceae</taxon>
        <taxon>Pelotomaculum</taxon>
    </lineage>
</organism>
<proteinExistence type="predicted"/>
<evidence type="ECO:0000313" key="2">
    <source>
        <dbReference type="EMBL" id="TEB11798.1"/>
    </source>
</evidence>
<evidence type="ECO:0008006" key="4">
    <source>
        <dbReference type="Google" id="ProtNLM"/>
    </source>
</evidence>
<reference evidence="2 3" key="1">
    <citation type="journal article" date="2018" name="Environ. Microbiol.">
        <title>Novel energy conservation strategies and behaviour of Pelotomaculum schinkii driving syntrophic propionate catabolism.</title>
        <authorList>
            <person name="Hidalgo-Ahumada C.A.P."/>
            <person name="Nobu M.K."/>
            <person name="Narihiro T."/>
            <person name="Tamaki H."/>
            <person name="Liu W.T."/>
            <person name="Kamagata Y."/>
            <person name="Stams A.J.M."/>
            <person name="Imachi H."/>
            <person name="Sousa D.Z."/>
        </authorList>
    </citation>
    <scope>NUCLEOTIDE SEQUENCE [LARGE SCALE GENOMIC DNA]</scope>
    <source>
        <strain evidence="2 3">MGP</strain>
    </source>
</reference>
<dbReference type="AlphaFoldDB" id="A0A4Y7RS26"/>
<dbReference type="InterPro" id="IPR021525">
    <property type="entry name" value="DUF3189"/>
</dbReference>
<dbReference type="EMBL" id="QFFZ01000011">
    <property type="protein sequence ID" value="TEB11798.1"/>
    <property type="molecule type" value="Genomic_DNA"/>
</dbReference>
<sequence>MKIIYHCYGGAHSSVTAAAIHLGLLPVDHVPEKQEFWQLPLFDRQDADEHGHIYFMGIDEFGHEIYLTARRSRPLVLEKVFAGLAGIFDIPQDDYLFVNVMEKVNLTMKFGGFISRRWGFIRFGRPIVTMGTQAAYFRVVELVRKIKDQVGKDSEKDSVLQRQQTASGRAGRSHTYRTPARGESTGQKPAVGPAVFEYKRRGG</sequence>
<gene>
    <name evidence="2" type="ORF">Pmgp_01376</name>
</gene>
<protein>
    <recommendedName>
        <fullName evidence="4">DUF3189 domain-containing protein</fullName>
    </recommendedName>
</protein>
<feature type="region of interest" description="Disordered" evidence="1">
    <location>
        <begin position="154"/>
        <end position="203"/>
    </location>
</feature>
<evidence type="ECO:0000313" key="3">
    <source>
        <dbReference type="Proteomes" id="UP000297597"/>
    </source>
</evidence>
<keyword evidence="3" id="KW-1185">Reference proteome</keyword>
<dbReference type="Pfam" id="PF11385">
    <property type="entry name" value="DUF3189"/>
    <property type="match status" value="1"/>
</dbReference>
<name>A0A4Y7RS26_9FIRM</name>
<accession>A0A4Y7RS26</accession>
<comment type="caution">
    <text evidence="2">The sequence shown here is derived from an EMBL/GenBank/DDBJ whole genome shotgun (WGS) entry which is preliminary data.</text>
</comment>
<dbReference type="RefSeq" id="WP_243119758.1">
    <property type="nucleotide sequence ID" value="NZ_QFFZ01000011.1"/>
</dbReference>
<evidence type="ECO:0000256" key="1">
    <source>
        <dbReference type="SAM" id="MobiDB-lite"/>
    </source>
</evidence>